<accession>A0A5C8K8A4</accession>
<gene>
    <name evidence="2" type="ORF">FVR03_08715</name>
</gene>
<feature type="transmembrane region" description="Helical" evidence="1">
    <location>
        <begin position="77"/>
        <end position="97"/>
    </location>
</feature>
<reference evidence="2 3" key="1">
    <citation type="submission" date="2019-08" db="EMBL/GenBank/DDBJ databases">
        <authorList>
            <person name="Shi S."/>
        </authorList>
    </citation>
    <scope>NUCLEOTIDE SEQUENCE [LARGE SCALE GENOMIC DNA]</scope>
    <source>
        <strain evidence="2 3">GY10130</strain>
    </source>
</reference>
<evidence type="ECO:0000313" key="2">
    <source>
        <dbReference type="EMBL" id="TXK47939.1"/>
    </source>
</evidence>
<comment type="caution">
    <text evidence="2">The sequence shown here is derived from an EMBL/GenBank/DDBJ whole genome shotgun (WGS) entry which is preliminary data.</text>
</comment>
<keyword evidence="1" id="KW-0472">Membrane</keyword>
<dbReference type="AlphaFoldDB" id="A0A5C8K8A4"/>
<evidence type="ECO:0000313" key="3">
    <source>
        <dbReference type="Proteomes" id="UP000321926"/>
    </source>
</evidence>
<sequence length="210" mass="23035">MSELLEAAFSTVNIIPTALLVFVMLYWLAVIAGIADLDMLDLELEKDFATASDAVSSVSWFNSALAFFNLGRIPLMLFLTFLALPLWVFSILGNHYLQNSSALLGLLLLVPAFFLSLIVSKVLTTPFIKLFDTLEKEHASTATLTGQVCHVIIAANANELGQATIKSKDGLLLLNVKTSEGQAVHKGDTAIILEYDETNKHYLIEPYQTN</sequence>
<dbReference type="InterPro" id="IPR012340">
    <property type="entry name" value="NA-bd_OB-fold"/>
</dbReference>
<keyword evidence="1" id="KW-0812">Transmembrane</keyword>
<dbReference type="Proteomes" id="UP000321926">
    <property type="component" value="Unassembled WGS sequence"/>
</dbReference>
<dbReference type="RefSeq" id="WP_147921360.1">
    <property type="nucleotide sequence ID" value="NZ_VRTY01000026.1"/>
</dbReference>
<keyword evidence="3" id="KW-1185">Reference proteome</keyword>
<feature type="transmembrane region" description="Helical" evidence="1">
    <location>
        <begin position="103"/>
        <end position="123"/>
    </location>
</feature>
<dbReference type="EMBL" id="VRTY01000026">
    <property type="protein sequence ID" value="TXK47939.1"/>
    <property type="molecule type" value="Genomic_DNA"/>
</dbReference>
<protein>
    <submittedName>
        <fullName evidence="2">DUF1449 family protein</fullName>
    </submittedName>
</protein>
<proteinExistence type="predicted"/>
<organism evidence="2 3">
    <name type="scientific">Pontibacter qinzhouensis</name>
    <dbReference type="NCBI Taxonomy" id="2603253"/>
    <lineage>
        <taxon>Bacteria</taxon>
        <taxon>Pseudomonadati</taxon>
        <taxon>Bacteroidota</taxon>
        <taxon>Cytophagia</taxon>
        <taxon>Cytophagales</taxon>
        <taxon>Hymenobacteraceae</taxon>
        <taxon>Pontibacter</taxon>
    </lineage>
</organism>
<feature type="transmembrane region" description="Helical" evidence="1">
    <location>
        <begin position="12"/>
        <end position="34"/>
    </location>
</feature>
<name>A0A5C8K8A4_9BACT</name>
<dbReference type="OrthoDB" id="2112507at2"/>
<dbReference type="Gene3D" id="2.40.50.140">
    <property type="entry name" value="Nucleic acid-binding proteins"/>
    <property type="match status" value="1"/>
</dbReference>
<keyword evidence="1" id="KW-1133">Transmembrane helix</keyword>
<evidence type="ECO:0000256" key="1">
    <source>
        <dbReference type="SAM" id="Phobius"/>
    </source>
</evidence>